<reference evidence="2" key="1">
    <citation type="submission" date="2021-03" db="EMBL/GenBank/DDBJ databases">
        <title>Draft genome sequence of rust myrtle Austropuccinia psidii MF-1, a brazilian biotype.</title>
        <authorList>
            <person name="Quecine M.C."/>
            <person name="Pachon D.M.R."/>
            <person name="Bonatelli M.L."/>
            <person name="Correr F.H."/>
            <person name="Franceschini L.M."/>
            <person name="Leite T.F."/>
            <person name="Margarido G.R.A."/>
            <person name="Almeida C.A."/>
            <person name="Ferrarezi J.A."/>
            <person name="Labate C.A."/>
        </authorList>
    </citation>
    <scope>NUCLEOTIDE SEQUENCE</scope>
    <source>
        <strain evidence="2">MF-1</strain>
    </source>
</reference>
<comment type="caution">
    <text evidence="2">The sequence shown here is derived from an EMBL/GenBank/DDBJ whole genome shotgun (WGS) entry which is preliminary data.</text>
</comment>
<dbReference type="InterPro" id="IPR043128">
    <property type="entry name" value="Rev_trsase/Diguanyl_cyclase"/>
</dbReference>
<gene>
    <name evidence="2" type="ORF">O181_022295</name>
</gene>
<sequence length="211" mass="24908">MLNFKTSYPPLIRITADPPSPRAREALETHIDELMKLRVLREVGHKEEVEVTTPVIITWHKDKSRMVGDFSTFNTYTILDRYPIPRINETLNQLSKARFITSMDYPKGFHQHVLTPPSRILLRIIYHCGSYEYLRRPFVIKNAPSHYQRMRNIIFPPELSEGWLILFIDDIITHSKTWILNLDRPSLVLNRILQVNMKTSLKKFKFGLHEL</sequence>
<dbReference type="Proteomes" id="UP000765509">
    <property type="component" value="Unassembled WGS sequence"/>
</dbReference>
<feature type="domain" description="Reverse transcriptase" evidence="1">
    <location>
        <begin position="62"/>
        <end position="207"/>
    </location>
</feature>
<dbReference type="Gene3D" id="3.30.70.270">
    <property type="match status" value="1"/>
</dbReference>
<dbReference type="CDD" id="cd01647">
    <property type="entry name" value="RT_LTR"/>
    <property type="match status" value="1"/>
</dbReference>
<dbReference type="InterPro" id="IPR053134">
    <property type="entry name" value="RNA-dir_DNA_polymerase"/>
</dbReference>
<dbReference type="PANTHER" id="PTHR24559:SF444">
    <property type="entry name" value="REVERSE TRANSCRIPTASE DOMAIN-CONTAINING PROTEIN"/>
    <property type="match status" value="1"/>
</dbReference>
<keyword evidence="3" id="KW-1185">Reference proteome</keyword>
<dbReference type="Gene3D" id="3.10.10.10">
    <property type="entry name" value="HIV Type 1 Reverse Transcriptase, subunit A, domain 1"/>
    <property type="match status" value="1"/>
</dbReference>
<dbReference type="SUPFAM" id="SSF56672">
    <property type="entry name" value="DNA/RNA polymerases"/>
    <property type="match status" value="1"/>
</dbReference>
<dbReference type="InterPro" id="IPR000477">
    <property type="entry name" value="RT_dom"/>
</dbReference>
<dbReference type="PANTHER" id="PTHR24559">
    <property type="entry name" value="TRANSPOSON TY3-I GAG-POL POLYPROTEIN"/>
    <property type="match status" value="1"/>
</dbReference>
<organism evidence="2 3">
    <name type="scientific">Austropuccinia psidii MF-1</name>
    <dbReference type="NCBI Taxonomy" id="1389203"/>
    <lineage>
        <taxon>Eukaryota</taxon>
        <taxon>Fungi</taxon>
        <taxon>Dikarya</taxon>
        <taxon>Basidiomycota</taxon>
        <taxon>Pucciniomycotina</taxon>
        <taxon>Pucciniomycetes</taxon>
        <taxon>Pucciniales</taxon>
        <taxon>Sphaerophragmiaceae</taxon>
        <taxon>Austropuccinia</taxon>
    </lineage>
</organism>
<protein>
    <recommendedName>
        <fullName evidence="1">Reverse transcriptase domain-containing protein</fullName>
    </recommendedName>
</protein>
<dbReference type="Pfam" id="PF00078">
    <property type="entry name" value="RVT_1"/>
    <property type="match status" value="1"/>
</dbReference>
<name>A0A9Q3CH50_9BASI</name>
<evidence type="ECO:0000313" key="2">
    <source>
        <dbReference type="EMBL" id="MBW0482580.1"/>
    </source>
</evidence>
<dbReference type="OrthoDB" id="5990438at2759"/>
<evidence type="ECO:0000259" key="1">
    <source>
        <dbReference type="Pfam" id="PF00078"/>
    </source>
</evidence>
<dbReference type="EMBL" id="AVOT02006848">
    <property type="protein sequence ID" value="MBW0482580.1"/>
    <property type="molecule type" value="Genomic_DNA"/>
</dbReference>
<proteinExistence type="predicted"/>
<dbReference type="InterPro" id="IPR043502">
    <property type="entry name" value="DNA/RNA_pol_sf"/>
</dbReference>
<evidence type="ECO:0000313" key="3">
    <source>
        <dbReference type="Proteomes" id="UP000765509"/>
    </source>
</evidence>
<accession>A0A9Q3CH50</accession>
<dbReference type="AlphaFoldDB" id="A0A9Q3CH50"/>